<evidence type="ECO:0000313" key="2">
    <source>
        <dbReference type="Proteomes" id="UP000032232"/>
    </source>
</evidence>
<dbReference type="PATRIC" id="fig|935700.4.peg.2783"/>
<dbReference type="STRING" id="935700.jaqu_26910"/>
<sequence>MPTKEYSEETEAFCSIRPHAVITTNYDGLIEAILSDYQPVLGSGLITAPFASVGEIFKIHGSVDKPSSLVLTSEDYDIFSAKRKYLTAKLLTFFAEHIVLFVGYSAEDPNIRRILEDLEEAVDLPGELLRNIFFLTRPGNGGAGAERILQVSASKGIRVNSIEASDFTWVFEAFGHNAPLANFNPQLLRSLLARSYNLVRSDIPKQQVEVDFELIAEKVKSEDEFARLFGVASMQSATEFSARYKYILSDVGRSLGYPGWHGADKLLKKIVEEKGVDLKATDNRYHSKVKVGRKSEIHKYTDDTIGLLQLVKDGAPYEIENDDDACVATPAG</sequence>
<keyword evidence="2" id="KW-1185">Reference proteome</keyword>
<protein>
    <submittedName>
        <fullName evidence="1">Uncharacterized protein</fullName>
    </submittedName>
</protein>
<comment type="caution">
    <text evidence="1">The sequence shown here is derived from an EMBL/GenBank/DDBJ whole genome shotgun (WGS) entry which is preliminary data.</text>
</comment>
<dbReference type="Pfam" id="PF13289">
    <property type="entry name" value="SIR2_2"/>
    <property type="match status" value="1"/>
</dbReference>
<proteinExistence type="predicted"/>
<dbReference type="Proteomes" id="UP000032232">
    <property type="component" value="Unassembled WGS sequence"/>
</dbReference>
<evidence type="ECO:0000313" key="1">
    <source>
        <dbReference type="EMBL" id="KIT15594.1"/>
    </source>
</evidence>
<gene>
    <name evidence="1" type="ORF">jaqu_26910</name>
</gene>
<organism evidence="1 2">
    <name type="scientific">Jannaschia aquimarina</name>
    <dbReference type="NCBI Taxonomy" id="935700"/>
    <lineage>
        <taxon>Bacteria</taxon>
        <taxon>Pseudomonadati</taxon>
        <taxon>Pseudomonadota</taxon>
        <taxon>Alphaproteobacteria</taxon>
        <taxon>Rhodobacterales</taxon>
        <taxon>Roseobacteraceae</taxon>
        <taxon>Jannaschia</taxon>
    </lineage>
</organism>
<accession>A0A0D1ECY8</accession>
<dbReference type="AlphaFoldDB" id="A0A0D1ECY8"/>
<reference evidence="1 2" key="1">
    <citation type="submission" date="2015-02" db="EMBL/GenBank/DDBJ databases">
        <title>Genome Sequence of Jannaschia aquimarina DSM28248, a member of the Roseobacter clade.</title>
        <authorList>
            <person name="Voget S."/>
            <person name="Daniel R."/>
        </authorList>
    </citation>
    <scope>NUCLEOTIDE SEQUENCE [LARGE SCALE GENOMIC DNA]</scope>
    <source>
        <strain evidence="1 2">GSW-M26</strain>
    </source>
</reference>
<name>A0A0D1ECY8_9RHOB</name>
<dbReference type="EMBL" id="JYFE01000048">
    <property type="protein sequence ID" value="KIT15594.1"/>
    <property type="molecule type" value="Genomic_DNA"/>
</dbReference>